<evidence type="ECO:0000313" key="12">
    <source>
        <dbReference type="EMBL" id="RFA27707.1"/>
    </source>
</evidence>
<dbReference type="EC" id="3.4.23.36" evidence="9"/>
<evidence type="ECO:0000256" key="1">
    <source>
        <dbReference type="ARBA" id="ARBA00006139"/>
    </source>
</evidence>
<dbReference type="PANTHER" id="PTHR33695:SF1">
    <property type="entry name" value="LIPOPROTEIN SIGNAL PEPTIDASE"/>
    <property type="match status" value="1"/>
</dbReference>
<comment type="similarity">
    <text evidence="1 9 10">Belongs to the peptidase A8 family.</text>
</comment>
<feature type="compositionally biased region" description="Basic and acidic residues" evidence="11">
    <location>
        <begin position="155"/>
        <end position="172"/>
    </location>
</feature>
<feature type="transmembrane region" description="Helical" evidence="9">
    <location>
        <begin position="56"/>
        <end position="75"/>
    </location>
</feature>
<dbReference type="Proteomes" id="UP000257080">
    <property type="component" value="Unassembled WGS sequence"/>
</dbReference>
<comment type="caution">
    <text evidence="12">The sequence shown here is derived from an EMBL/GenBank/DDBJ whole genome shotgun (WGS) entry which is preliminary data.</text>
</comment>
<keyword evidence="2 9" id="KW-1003">Cell membrane</keyword>
<comment type="caution">
    <text evidence="9">Lacks conserved residue(s) required for the propagation of feature annotation.</text>
</comment>
<dbReference type="NCBIfam" id="TIGR00077">
    <property type="entry name" value="lspA"/>
    <property type="match status" value="1"/>
</dbReference>
<keyword evidence="7 9" id="KW-1133">Transmembrane helix</keyword>
<dbReference type="GO" id="GO:0004190">
    <property type="term" value="F:aspartic-type endopeptidase activity"/>
    <property type="evidence" value="ECO:0007669"/>
    <property type="project" value="UniProtKB-UniRule"/>
</dbReference>
<feature type="active site" evidence="9">
    <location>
        <position position="116"/>
    </location>
</feature>
<evidence type="ECO:0000256" key="7">
    <source>
        <dbReference type="ARBA" id="ARBA00022989"/>
    </source>
</evidence>
<dbReference type="AlphaFoldDB" id="A0A3E0WBD6"/>
<dbReference type="GO" id="GO:0006508">
    <property type="term" value="P:proteolysis"/>
    <property type="evidence" value="ECO:0007669"/>
    <property type="project" value="UniProtKB-KW"/>
</dbReference>
<comment type="pathway">
    <text evidence="9">Protein modification; lipoprotein biosynthesis (signal peptide cleavage).</text>
</comment>
<keyword evidence="5 9" id="KW-0064">Aspartyl protease</keyword>
<evidence type="ECO:0000256" key="4">
    <source>
        <dbReference type="ARBA" id="ARBA00022692"/>
    </source>
</evidence>
<comment type="catalytic activity">
    <reaction evidence="9">
        <text>Release of signal peptides from bacterial membrane prolipoproteins. Hydrolyzes -Xaa-Yaa-Zaa-|-(S,diacylglyceryl)Cys-, in which Xaa is hydrophobic (preferably Leu), and Yaa (Ala or Ser) and Zaa (Gly or Ala) have small, neutral side chains.</text>
        <dbReference type="EC" id="3.4.23.36"/>
    </reaction>
</comment>
<evidence type="ECO:0000256" key="9">
    <source>
        <dbReference type="HAMAP-Rule" id="MF_00161"/>
    </source>
</evidence>
<evidence type="ECO:0000256" key="5">
    <source>
        <dbReference type="ARBA" id="ARBA00022750"/>
    </source>
</evidence>
<evidence type="ECO:0000256" key="10">
    <source>
        <dbReference type="RuleBase" id="RU004181"/>
    </source>
</evidence>
<organism evidence="12 13">
    <name type="scientific">Subtercola boreus</name>
    <dbReference type="NCBI Taxonomy" id="120213"/>
    <lineage>
        <taxon>Bacteria</taxon>
        <taxon>Bacillati</taxon>
        <taxon>Actinomycetota</taxon>
        <taxon>Actinomycetes</taxon>
        <taxon>Micrococcales</taxon>
        <taxon>Microbacteriaceae</taxon>
        <taxon>Subtercola</taxon>
    </lineage>
</organism>
<evidence type="ECO:0000256" key="3">
    <source>
        <dbReference type="ARBA" id="ARBA00022670"/>
    </source>
</evidence>
<dbReference type="UniPathway" id="UPA00665"/>
<feature type="transmembrane region" description="Helical" evidence="9">
    <location>
        <begin position="82"/>
        <end position="100"/>
    </location>
</feature>
<evidence type="ECO:0000256" key="2">
    <source>
        <dbReference type="ARBA" id="ARBA00022475"/>
    </source>
</evidence>
<keyword evidence="3 9" id="KW-0645">Protease</keyword>
<keyword evidence="8 9" id="KW-0472">Membrane</keyword>
<keyword evidence="6 9" id="KW-0378">Hydrolase</keyword>
<accession>A0A3E0WBD6</accession>
<feature type="compositionally biased region" description="Low complexity" evidence="11">
    <location>
        <begin position="174"/>
        <end position="186"/>
    </location>
</feature>
<evidence type="ECO:0000313" key="13">
    <source>
        <dbReference type="Proteomes" id="UP000257080"/>
    </source>
</evidence>
<feature type="region of interest" description="Disordered" evidence="11">
    <location>
        <begin position="155"/>
        <end position="192"/>
    </location>
</feature>
<dbReference type="PRINTS" id="PR00781">
    <property type="entry name" value="LIPOSIGPTASE"/>
</dbReference>
<feature type="transmembrane region" description="Helical" evidence="9">
    <location>
        <begin position="120"/>
        <end position="146"/>
    </location>
</feature>
<reference evidence="12 13" key="1">
    <citation type="submission" date="2017-04" db="EMBL/GenBank/DDBJ databases">
        <title>Comparative genome analysis of Subtercola boreus.</title>
        <authorList>
            <person name="Cho Y.-J."/>
            <person name="Cho A."/>
            <person name="Kim O.-S."/>
            <person name="Lee J.-I."/>
        </authorList>
    </citation>
    <scope>NUCLEOTIDE SEQUENCE [LARGE SCALE GENOMIC DNA]</scope>
    <source>
        <strain evidence="12 13">P28004</strain>
    </source>
</reference>
<dbReference type="PANTHER" id="PTHR33695">
    <property type="entry name" value="LIPOPROTEIN SIGNAL PEPTIDASE"/>
    <property type="match status" value="1"/>
</dbReference>
<protein>
    <recommendedName>
        <fullName evidence="9">Lipoprotein signal peptidase</fullName>
        <ecNumber evidence="9">3.4.23.36</ecNumber>
    </recommendedName>
    <alternativeName>
        <fullName evidence="9">Prolipoprotein signal peptidase</fullName>
    </alternativeName>
    <alternativeName>
        <fullName evidence="9">Signal peptidase II</fullName>
        <shortName evidence="9">SPase II</shortName>
    </alternativeName>
</protein>
<evidence type="ECO:0000256" key="11">
    <source>
        <dbReference type="SAM" id="MobiDB-lite"/>
    </source>
</evidence>
<dbReference type="InterPro" id="IPR001872">
    <property type="entry name" value="Peptidase_A8"/>
</dbReference>
<sequence length="192" mass="20354">MVVLVVVAVVVLAIDQGAKFLVVTTLPLGQYVPVLGDLLQFFYVTNSGAAFSIGNAYTWIFSILAAAVVVFIVWFSRRIRSLGWATVFGLLLGGVLGNLGDRLFREPGFGVGHVVDFIKIPLLPAIFNLADTAICAAMAIFLILTIRGIGLDGRRAERPDAAGPVDADRDADTAEAAVDVPAPAASPDEKRD</sequence>
<feature type="active site" evidence="9">
    <location>
        <position position="131"/>
    </location>
</feature>
<proteinExistence type="inferred from homology"/>
<comment type="subcellular location">
    <subcellularLocation>
        <location evidence="9">Cell membrane</location>
        <topology evidence="9">Multi-pass membrane protein</topology>
    </subcellularLocation>
</comment>
<evidence type="ECO:0000256" key="8">
    <source>
        <dbReference type="ARBA" id="ARBA00023136"/>
    </source>
</evidence>
<dbReference type="GO" id="GO:0005886">
    <property type="term" value="C:plasma membrane"/>
    <property type="evidence" value="ECO:0007669"/>
    <property type="project" value="UniProtKB-SubCell"/>
</dbReference>
<dbReference type="Pfam" id="PF01252">
    <property type="entry name" value="Peptidase_A8"/>
    <property type="match status" value="1"/>
</dbReference>
<keyword evidence="4 9" id="KW-0812">Transmembrane</keyword>
<evidence type="ECO:0000256" key="6">
    <source>
        <dbReference type="ARBA" id="ARBA00022801"/>
    </source>
</evidence>
<comment type="function">
    <text evidence="9">This protein specifically catalyzes the removal of signal peptides from prolipoproteins.</text>
</comment>
<dbReference type="EMBL" id="NBXE01000019">
    <property type="protein sequence ID" value="RFA27707.1"/>
    <property type="molecule type" value="Genomic_DNA"/>
</dbReference>
<dbReference type="HAMAP" id="MF_00161">
    <property type="entry name" value="LspA"/>
    <property type="match status" value="1"/>
</dbReference>
<gene>
    <name evidence="9" type="primary">lspA</name>
    <name evidence="12" type="ORF">B7R25_06875</name>
</gene>
<name>A0A3E0WBD6_9MICO</name>
<dbReference type="OrthoDB" id="4308908at2"/>